<organism evidence="2 3">
    <name type="scientific">Cronartium quercuum f. sp. fusiforme G11</name>
    <dbReference type="NCBI Taxonomy" id="708437"/>
    <lineage>
        <taxon>Eukaryota</taxon>
        <taxon>Fungi</taxon>
        <taxon>Dikarya</taxon>
        <taxon>Basidiomycota</taxon>
        <taxon>Pucciniomycotina</taxon>
        <taxon>Pucciniomycetes</taxon>
        <taxon>Pucciniales</taxon>
        <taxon>Coleosporiaceae</taxon>
        <taxon>Cronartium</taxon>
    </lineage>
</organism>
<protein>
    <submittedName>
        <fullName evidence="2">Uncharacterized protein</fullName>
    </submittedName>
</protein>
<keyword evidence="3" id="KW-1185">Reference proteome</keyword>
<proteinExistence type="predicted"/>
<gene>
    <name evidence="2" type="ORF">CROQUDRAFT_690408</name>
</gene>
<comment type="caution">
    <text evidence="2">The sequence shown here is derived from an EMBL/GenBank/DDBJ whole genome shotgun (WGS) entry which is preliminary data.</text>
</comment>
<dbReference type="EMBL" id="MU167440">
    <property type="protein sequence ID" value="KAG0140489.1"/>
    <property type="molecule type" value="Genomic_DNA"/>
</dbReference>
<evidence type="ECO:0000313" key="3">
    <source>
        <dbReference type="Proteomes" id="UP000886653"/>
    </source>
</evidence>
<dbReference type="AlphaFoldDB" id="A0A9P6N6K4"/>
<accession>A0A9P6N6K4</accession>
<feature type="region of interest" description="Disordered" evidence="1">
    <location>
        <begin position="127"/>
        <end position="177"/>
    </location>
</feature>
<name>A0A9P6N6K4_9BASI</name>
<dbReference type="Proteomes" id="UP000886653">
    <property type="component" value="Unassembled WGS sequence"/>
</dbReference>
<sequence length="261" mass="28854">MTTMTTLALPTFLIYPQDAEHSLYDTCSLVDPLEELSSSDFQITEASLPTELPVPVASPPFTTRNRAASDALEKLLAEQTRQLRAVSHAWRSKYPREGRNTSRLTYLVEEQPASDLLSASQPAATSVLETRASSHPSSLRAINLQKVSEGQSPAKRRVNDESCTTESAHSGDFSVPDDSHRLAIEQSEKPSMSEMGGKGQDLTQRALHTWSRFQRMDHEKGDPILTWLHTIAQYPEVLETDRLSDLPEPAPAAPSNIEVGF</sequence>
<evidence type="ECO:0000256" key="1">
    <source>
        <dbReference type="SAM" id="MobiDB-lite"/>
    </source>
</evidence>
<evidence type="ECO:0000313" key="2">
    <source>
        <dbReference type="EMBL" id="KAG0140489.1"/>
    </source>
</evidence>
<reference evidence="2" key="1">
    <citation type="submission" date="2013-11" db="EMBL/GenBank/DDBJ databases">
        <title>Genome sequence of the fusiform rust pathogen reveals effectors for host alternation and coevolution with pine.</title>
        <authorList>
            <consortium name="DOE Joint Genome Institute"/>
            <person name="Smith K."/>
            <person name="Pendleton A."/>
            <person name="Kubisiak T."/>
            <person name="Anderson C."/>
            <person name="Salamov A."/>
            <person name="Aerts A."/>
            <person name="Riley R."/>
            <person name="Clum A."/>
            <person name="Lindquist E."/>
            <person name="Ence D."/>
            <person name="Campbell M."/>
            <person name="Kronenberg Z."/>
            <person name="Feau N."/>
            <person name="Dhillon B."/>
            <person name="Hamelin R."/>
            <person name="Burleigh J."/>
            <person name="Smith J."/>
            <person name="Yandell M."/>
            <person name="Nelson C."/>
            <person name="Grigoriev I."/>
            <person name="Davis J."/>
        </authorList>
    </citation>
    <scope>NUCLEOTIDE SEQUENCE</scope>
    <source>
        <strain evidence="2">G11</strain>
    </source>
</reference>
<feature type="compositionally biased region" description="Polar residues" evidence="1">
    <location>
        <begin position="127"/>
        <end position="137"/>
    </location>
</feature>